<sequence length="320" mass="34874">MIDDLRKDFSLPRRKRNRATPGAESQATLRAVDGISLRAAPGKVTALLGANGAGKSTTLSCAQGLLKPTAGRVRLLGEDPWRAGPSLRARVGIMLQEGGLPQAIRPIPLLRHVASMYRKPADVDALVSRLGIDGFDRTNIRRLSGGQRQRVALAAALVGDPEVLFLDEPSAGLDPQSRHVVFDLVREVKESGTCIVLTTHLMDDAQRLADDVYIVDEGRNVVEGQVDDLLNNSQDRKTLRFAVSRRGMQLLDVFPAPLAEGLTLREEHAGSYEISGPIRPEHLSHLAGTWAELGELPTSLELKPRSLEDLFLDISGRTIR</sequence>
<dbReference type="EMBL" id="WOGT01000001">
    <property type="protein sequence ID" value="MUN54292.1"/>
    <property type="molecule type" value="Genomic_DNA"/>
</dbReference>
<evidence type="ECO:0000256" key="1">
    <source>
        <dbReference type="ARBA" id="ARBA00004202"/>
    </source>
</evidence>
<dbReference type="GO" id="GO:0016887">
    <property type="term" value="F:ATP hydrolysis activity"/>
    <property type="evidence" value="ECO:0007669"/>
    <property type="project" value="InterPro"/>
</dbReference>
<accession>A0A7K1LH71</accession>
<dbReference type="SMART" id="SM00382">
    <property type="entry name" value="AAA"/>
    <property type="match status" value="1"/>
</dbReference>
<comment type="subcellular location">
    <subcellularLocation>
        <location evidence="1">Cell membrane</location>
        <topology evidence="1">Peripheral membrane protein</topology>
    </subcellularLocation>
</comment>
<evidence type="ECO:0000313" key="8">
    <source>
        <dbReference type="EMBL" id="MUN54292.1"/>
    </source>
</evidence>
<evidence type="ECO:0000256" key="2">
    <source>
        <dbReference type="ARBA" id="ARBA00022448"/>
    </source>
</evidence>
<keyword evidence="4 8" id="KW-0067">ATP-binding</keyword>
<reference evidence="8 9" key="1">
    <citation type="submission" date="2019-12" db="EMBL/GenBank/DDBJ databases">
        <authorList>
            <person name="Li J."/>
            <person name="Shi Y."/>
            <person name="Xu G."/>
            <person name="Xiao D."/>
            <person name="Ran X."/>
        </authorList>
    </citation>
    <scope>NUCLEOTIDE SEQUENCE [LARGE SCALE GENOMIC DNA]</scope>
    <source>
        <strain evidence="8 9">JCM 15915</strain>
    </source>
</reference>
<dbReference type="InterPro" id="IPR003593">
    <property type="entry name" value="AAA+_ATPase"/>
</dbReference>
<evidence type="ECO:0000256" key="4">
    <source>
        <dbReference type="ARBA" id="ARBA00022840"/>
    </source>
</evidence>
<evidence type="ECO:0000256" key="5">
    <source>
        <dbReference type="ARBA" id="ARBA00023251"/>
    </source>
</evidence>
<dbReference type="Pfam" id="PF00005">
    <property type="entry name" value="ABC_tran"/>
    <property type="match status" value="1"/>
</dbReference>
<dbReference type="Gene3D" id="3.40.50.300">
    <property type="entry name" value="P-loop containing nucleotide triphosphate hydrolases"/>
    <property type="match status" value="1"/>
</dbReference>
<feature type="compositionally biased region" description="Basic and acidic residues" evidence="6">
    <location>
        <begin position="1"/>
        <end position="11"/>
    </location>
</feature>
<keyword evidence="5" id="KW-0046">Antibiotic resistance</keyword>
<feature type="domain" description="ABC transporter" evidence="7">
    <location>
        <begin position="13"/>
        <end position="242"/>
    </location>
</feature>
<dbReference type="PANTHER" id="PTHR42711:SF16">
    <property type="entry name" value="ABC TRANSPORTER ATP-BINDING PROTEIN"/>
    <property type="match status" value="1"/>
</dbReference>
<dbReference type="OrthoDB" id="9804819at2"/>
<evidence type="ECO:0000259" key="7">
    <source>
        <dbReference type="PROSITE" id="PS50893"/>
    </source>
</evidence>
<dbReference type="AlphaFoldDB" id="A0A7K1LH71"/>
<dbReference type="InterPro" id="IPR017871">
    <property type="entry name" value="ABC_transporter-like_CS"/>
</dbReference>
<evidence type="ECO:0000313" key="9">
    <source>
        <dbReference type="Proteomes" id="UP000462152"/>
    </source>
</evidence>
<comment type="caution">
    <text evidence="8">The sequence shown here is derived from an EMBL/GenBank/DDBJ whole genome shotgun (WGS) entry which is preliminary data.</text>
</comment>
<dbReference type="InterPro" id="IPR027417">
    <property type="entry name" value="P-loop_NTPase"/>
</dbReference>
<dbReference type="GO" id="GO:0046677">
    <property type="term" value="P:response to antibiotic"/>
    <property type="evidence" value="ECO:0007669"/>
    <property type="project" value="UniProtKB-KW"/>
</dbReference>
<dbReference type="Proteomes" id="UP000462152">
    <property type="component" value="Unassembled WGS sequence"/>
</dbReference>
<dbReference type="GO" id="GO:0005524">
    <property type="term" value="F:ATP binding"/>
    <property type="evidence" value="ECO:0007669"/>
    <property type="project" value="UniProtKB-KW"/>
</dbReference>
<dbReference type="PROSITE" id="PS00211">
    <property type="entry name" value="ABC_TRANSPORTER_1"/>
    <property type="match status" value="1"/>
</dbReference>
<dbReference type="PROSITE" id="PS50893">
    <property type="entry name" value="ABC_TRANSPORTER_2"/>
    <property type="match status" value="1"/>
</dbReference>
<organism evidence="8 9">
    <name type="scientific">Rothia koreensis</name>
    <dbReference type="NCBI Taxonomy" id="592378"/>
    <lineage>
        <taxon>Bacteria</taxon>
        <taxon>Bacillati</taxon>
        <taxon>Actinomycetota</taxon>
        <taxon>Actinomycetes</taxon>
        <taxon>Micrococcales</taxon>
        <taxon>Micrococcaceae</taxon>
        <taxon>Rothia</taxon>
    </lineage>
</organism>
<protein>
    <submittedName>
        <fullName evidence="8">ATP-binding cassette domain-containing protein</fullName>
    </submittedName>
</protein>
<dbReference type="GO" id="GO:0005886">
    <property type="term" value="C:plasma membrane"/>
    <property type="evidence" value="ECO:0007669"/>
    <property type="project" value="UniProtKB-SubCell"/>
</dbReference>
<gene>
    <name evidence="8" type="ORF">GMA10_03520</name>
</gene>
<dbReference type="InterPro" id="IPR050763">
    <property type="entry name" value="ABC_transporter_ATP-binding"/>
</dbReference>
<keyword evidence="2" id="KW-0813">Transport</keyword>
<keyword evidence="9" id="KW-1185">Reference proteome</keyword>
<proteinExistence type="predicted"/>
<dbReference type="PANTHER" id="PTHR42711">
    <property type="entry name" value="ABC TRANSPORTER ATP-BINDING PROTEIN"/>
    <property type="match status" value="1"/>
</dbReference>
<dbReference type="CDD" id="cd03230">
    <property type="entry name" value="ABC_DR_subfamily_A"/>
    <property type="match status" value="1"/>
</dbReference>
<name>A0A7K1LH71_9MICC</name>
<dbReference type="SUPFAM" id="SSF52540">
    <property type="entry name" value="P-loop containing nucleoside triphosphate hydrolases"/>
    <property type="match status" value="1"/>
</dbReference>
<dbReference type="InterPro" id="IPR003439">
    <property type="entry name" value="ABC_transporter-like_ATP-bd"/>
</dbReference>
<keyword evidence="3" id="KW-0547">Nucleotide-binding</keyword>
<evidence type="ECO:0000256" key="6">
    <source>
        <dbReference type="SAM" id="MobiDB-lite"/>
    </source>
</evidence>
<feature type="region of interest" description="Disordered" evidence="6">
    <location>
        <begin position="1"/>
        <end position="25"/>
    </location>
</feature>
<evidence type="ECO:0000256" key="3">
    <source>
        <dbReference type="ARBA" id="ARBA00022741"/>
    </source>
</evidence>